<gene>
    <name evidence="3" type="ORF">PIB30_074732</name>
</gene>
<proteinExistence type="predicted"/>
<evidence type="ECO:0000256" key="2">
    <source>
        <dbReference type="SAM" id="Phobius"/>
    </source>
</evidence>
<evidence type="ECO:0000313" key="3">
    <source>
        <dbReference type="EMBL" id="MED6199302.1"/>
    </source>
</evidence>
<protein>
    <submittedName>
        <fullName evidence="3">Uncharacterized protein</fullName>
    </submittedName>
</protein>
<dbReference type="InterPro" id="IPR004158">
    <property type="entry name" value="DUF247_pln"/>
</dbReference>
<feature type="region of interest" description="Disordered" evidence="1">
    <location>
        <begin position="243"/>
        <end position="263"/>
    </location>
</feature>
<accession>A0ABU6XNP0</accession>
<keyword evidence="4" id="KW-1185">Reference proteome</keyword>
<dbReference type="Pfam" id="PF03140">
    <property type="entry name" value="DUF247"/>
    <property type="match status" value="1"/>
</dbReference>
<feature type="compositionally biased region" description="Pro residues" evidence="1">
    <location>
        <begin position="251"/>
        <end position="260"/>
    </location>
</feature>
<evidence type="ECO:0000256" key="1">
    <source>
        <dbReference type="SAM" id="MobiDB-lite"/>
    </source>
</evidence>
<name>A0ABU6XNP0_9FABA</name>
<dbReference type="EMBL" id="JASCZI010212384">
    <property type="protein sequence ID" value="MED6199302.1"/>
    <property type="molecule type" value="Genomic_DNA"/>
</dbReference>
<reference evidence="3 4" key="1">
    <citation type="journal article" date="2023" name="Plants (Basel)">
        <title>Bridging the Gap: Combining Genomics and Transcriptomics Approaches to Understand Stylosanthes scabra, an Orphan Legume from the Brazilian Caatinga.</title>
        <authorList>
            <person name="Ferreira-Neto J.R.C."/>
            <person name="da Silva M.D."/>
            <person name="Binneck E."/>
            <person name="de Melo N.F."/>
            <person name="da Silva R.H."/>
            <person name="de Melo A.L.T.M."/>
            <person name="Pandolfi V."/>
            <person name="Bustamante F.O."/>
            <person name="Brasileiro-Vidal A.C."/>
            <person name="Benko-Iseppon A.M."/>
        </authorList>
    </citation>
    <scope>NUCLEOTIDE SEQUENCE [LARGE SCALE GENOMIC DNA]</scope>
    <source>
        <tissue evidence="3">Leaves</tissue>
    </source>
</reference>
<organism evidence="3 4">
    <name type="scientific">Stylosanthes scabra</name>
    <dbReference type="NCBI Taxonomy" id="79078"/>
    <lineage>
        <taxon>Eukaryota</taxon>
        <taxon>Viridiplantae</taxon>
        <taxon>Streptophyta</taxon>
        <taxon>Embryophyta</taxon>
        <taxon>Tracheophyta</taxon>
        <taxon>Spermatophyta</taxon>
        <taxon>Magnoliopsida</taxon>
        <taxon>eudicotyledons</taxon>
        <taxon>Gunneridae</taxon>
        <taxon>Pentapetalae</taxon>
        <taxon>rosids</taxon>
        <taxon>fabids</taxon>
        <taxon>Fabales</taxon>
        <taxon>Fabaceae</taxon>
        <taxon>Papilionoideae</taxon>
        <taxon>50 kb inversion clade</taxon>
        <taxon>dalbergioids sensu lato</taxon>
        <taxon>Dalbergieae</taxon>
        <taxon>Pterocarpus clade</taxon>
        <taxon>Stylosanthes</taxon>
    </lineage>
</organism>
<evidence type="ECO:0000313" key="4">
    <source>
        <dbReference type="Proteomes" id="UP001341840"/>
    </source>
</evidence>
<dbReference type="PANTHER" id="PTHR31549">
    <property type="entry name" value="PROTEIN, PUTATIVE (DUF247)-RELATED-RELATED"/>
    <property type="match status" value="1"/>
</dbReference>
<sequence>MADPARKEKEARLAELLNQTFEDNQSSSAPKIQRVPLFLRQNPNFYEYCIPKMISFGPIHHSNKDLKQQGQHLKSQWTSLYIEEYSKLPLHNGNKQMAANYLYEVVRDNIMELKKLFSEDVIEGYSDDELIWMLFEDGCSLLYYMDHIDDQCPEKLKLKLDQMMYTWRDIDLLENQLPMKLLELLSKRQGADLEFLLLNLFYMGDPKRDGKAMIRLTDRPKWNHILDFERSYLLHPETEQNITNQNGANQMPPPSPPTPPSEAWQTYKNIRDLKKKGIKVKANKRRDLWEWHKISFKSRWWFSGELTLPSWIYNDATPYFFRNLIAYEMCPDFPNSFECCSFFSLMDSLVDDAKDVKELRLAGVIQNLLGSDEELAKFFNDIGHDLPTKMFNQVYTSDAVPISKEYFQVKCEIEKHYSSKWRTFLAETRTTYFSSPWALLAFLGTLAGLILTALQTWYTIHPPHPKK</sequence>
<keyword evidence="2" id="KW-0472">Membrane</keyword>
<dbReference type="PANTHER" id="PTHR31549:SF225">
    <property type="entry name" value="DUF247 DOMAIN PROTEIN"/>
    <property type="match status" value="1"/>
</dbReference>
<keyword evidence="2" id="KW-0812">Transmembrane</keyword>
<comment type="caution">
    <text evidence="3">The sequence shown here is derived from an EMBL/GenBank/DDBJ whole genome shotgun (WGS) entry which is preliminary data.</text>
</comment>
<keyword evidence="2" id="KW-1133">Transmembrane helix</keyword>
<feature type="transmembrane region" description="Helical" evidence="2">
    <location>
        <begin position="437"/>
        <end position="460"/>
    </location>
</feature>
<dbReference type="Proteomes" id="UP001341840">
    <property type="component" value="Unassembled WGS sequence"/>
</dbReference>